<dbReference type="InterPro" id="IPR014757">
    <property type="entry name" value="Tscrpt_reg_IclR_C"/>
</dbReference>
<feature type="domain" description="IclR-ED" evidence="6">
    <location>
        <begin position="72"/>
        <end position="255"/>
    </location>
</feature>
<dbReference type="Proteomes" id="UP000002208">
    <property type="component" value="Plasmid 3"/>
</dbReference>
<feature type="region of interest" description="Disordered" evidence="4">
    <location>
        <begin position="253"/>
        <end position="280"/>
    </location>
</feature>
<evidence type="ECO:0000259" key="5">
    <source>
        <dbReference type="PROSITE" id="PS51077"/>
    </source>
</evidence>
<protein>
    <submittedName>
        <fullName evidence="7">Putative transcriptional regulator, IclR family</fullName>
    </submittedName>
</protein>
<dbReference type="Pfam" id="PF01614">
    <property type="entry name" value="IclR_C"/>
    <property type="match status" value="1"/>
</dbReference>
<dbReference type="SUPFAM" id="SSF46785">
    <property type="entry name" value="Winged helix' DNA-binding domain"/>
    <property type="match status" value="1"/>
</dbReference>
<dbReference type="InterPro" id="IPR036388">
    <property type="entry name" value="WH-like_DNA-bd_sf"/>
</dbReference>
<dbReference type="OrthoDB" id="9778379at2"/>
<geneLocation type="plasmid" evidence="8">
    <name>pDeide3</name>
</geneLocation>
<dbReference type="PROSITE" id="PS51077">
    <property type="entry name" value="HTH_ICLR"/>
    <property type="match status" value="1"/>
</dbReference>
<dbReference type="KEGG" id="ddr:Deide_3p01360"/>
<sequence length="280" mass="30707">MVEKDPAVGSIRSVERAFTLLDALARSDRPLTLTELSNRTDMSKATVLRFLATLEQWALTQKVNNGYQLNVGTLPLAYAFLMNDSLNRAALPVLQRVALATQETVTMYVRAGMERVVVQRVEGRTPFAHTLPVGQRLPLLLGAPGLVLAAAMKAADRYALLEHHPEVVLASGERFDRPAMEARLDQVHQQGYAISRSERLSQIFAVAAPVKTADQTVKAAVGITAHEKRITDEQVEVLIEEVMFASRAIGEASGSWSTGHQASSPQTEVTSARSTRRRPR</sequence>
<dbReference type="InterPro" id="IPR029016">
    <property type="entry name" value="GAF-like_dom_sf"/>
</dbReference>
<dbReference type="GO" id="GO:0003677">
    <property type="term" value="F:DNA binding"/>
    <property type="evidence" value="ECO:0007669"/>
    <property type="project" value="UniProtKB-KW"/>
</dbReference>
<keyword evidence="7" id="KW-0614">Plasmid</keyword>
<dbReference type="GO" id="GO:0003700">
    <property type="term" value="F:DNA-binding transcription factor activity"/>
    <property type="evidence" value="ECO:0007669"/>
    <property type="project" value="TreeGrafter"/>
</dbReference>
<reference evidence="7 8" key="1">
    <citation type="journal article" date="2009" name="PLoS Genet.">
        <title>Alliance of proteomics and genomics to unravel the specificities of Sahara bacterium Deinococcus deserti.</title>
        <authorList>
            <person name="de Groot A."/>
            <person name="Dulermo R."/>
            <person name="Ortet P."/>
            <person name="Blanchard L."/>
            <person name="Guerin P."/>
            <person name="Fernandez B."/>
            <person name="Vacherie B."/>
            <person name="Dossat C."/>
            <person name="Jolivet E."/>
            <person name="Siguier P."/>
            <person name="Chandler M."/>
            <person name="Barakat M."/>
            <person name="Dedieu A."/>
            <person name="Barbe V."/>
            <person name="Heulin T."/>
            <person name="Sommer S."/>
            <person name="Achouak W."/>
            <person name="Armengaud J."/>
        </authorList>
    </citation>
    <scope>NUCLEOTIDE SEQUENCE [LARGE SCALE GENOMIC DNA]</scope>
    <source>
        <strain evidence="8">DSM 17065 / CIP 109153 / LMG 22923 / VCD115</strain>
        <plasmid evidence="8">pDeide3</plasmid>
    </source>
</reference>
<evidence type="ECO:0000256" key="4">
    <source>
        <dbReference type="SAM" id="MobiDB-lite"/>
    </source>
</evidence>
<evidence type="ECO:0000256" key="3">
    <source>
        <dbReference type="ARBA" id="ARBA00023163"/>
    </source>
</evidence>
<feature type="domain" description="HTH iclR-type" evidence="5">
    <location>
        <begin position="11"/>
        <end position="73"/>
    </location>
</feature>
<dbReference type="PANTHER" id="PTHR30136:SF35">
    <property type="entry name" value="HTH-TYPE TRANSCRIPTIONAL REGULATOR RV1719"/>
    <property type="match status" value="1"/>
</dbReference>
<evidence type="ECO:0000313" key="7">
    <source>
        <dbReference type="EMBL" id="ACO48078.1"/>
    </source>
</evidence>
<evidence type="ECO:0000259" key="6">
    <source>
        <dbReference type="PROSITE" id="PS51078"/>
    </source>
</evidence>
<evidence type="ECO:0000256" key="1">
    <source>
        <dbReference type="ARBA" id="ARBA00023015"/>
    </source>
</evidence>
<evidence type="ECO:0000313" key="8">
    <source>
        <dbReference type="Proteomes" id="UP000002208"/>
    </source>
</evidence>
<dbReference type="SUPFAM" id="SSF55781">
    <property type="entry name" value="GAF domain-like"/>
    <property type="match status" value="1"/>
</dbReference>
<evidence type="ECO:0000256" key="2">
    <source>
        <dbReference type="ARBA" id="ARBA00023125"/>
    </source>
</evidence>
<dbReference type="PANTHER" id="PTHR30136">
    <property type="entry name" value="HELIX-TURN-HELIX TRANSCRIPTIONAL REGULATOR, ICLR FAMILY"/>
    <property type="match status" value="1"/>
</dbReference>
<dbReference type="RefSeq" id="WP_012694951.1">
    <property type="nucleotide sequence ID" value="NC_012528.1"/>
</dbReference>
<name>C1D3J9_DEIDV</name>
<dbReference type="AlphaFoldDB" id="C1D3J9"/>
<dbReference type="HOGENOM" id="CLU_062618_4_1_0"/>
<dbReference type="InterPro" id="IPR005471">
    <property type="entry name" value="Tscrpt_reg_IclR_N"/>
</dbReference>
<dbReference type="EMBL" id="CP001117">
    <property type="protein sequence ID" value="ACO48078.1"/>
    <property type="molecule type" value="Genomic_DNA"/>
</dbReference>
<keyword evidence="3" id="KW-0804">Transcription</keyword>
<dbReference type="Gene3D" id="1.10.10.10">
    <property type="entry name" value="Winged helix-like DNA-binding domain superfamily/Winged helix DNA-binding domain"/>
    <property type="match status" value="1"/>
</dbReference>
<proteinExistence type="predicted"/>
<dbReference type="SMART" id="SM00346">
    <property type="entry name" value="HTH_ICLR"/>
    <property type="match status" value="1"/>
</dbReference>
<dbReference type="InterPro" id="IPR050707">
    <property type="entry name" value="HTH_MetabolicPath_Reg"/>
</dbReference>
<accession>C1D3J9</accession>
<dbReference type="InterPro" id="IPR036390">
    <property type="entry name" value="WH_DNA-bd_sf"/>
</dbReference>
<dbReference type="Pfam" id="PF09339">
    <property type="entry name" value="HTH_IclR"/>
    <property type="match status" value="1"/>
</dbReference>
<gene>
    <name evidence="7" type="ordered locus">Deide_3p01360</name>
</gene>
<dbReference type="Gene3D" id="3.30.450.40">
    <property type="match status" value="1"/>
</dbReference>
<keyword evidence="8" id="KW-1185">Reference proteome</keyword>
<keyword evidence="2" id="KW-0238">DNA-binding</keyword>
<dbReference type="PROSITE" id="PS51078">
    <property type="entry name" value="ICLR_ED"/>
    <property type="match status" value="1"/>
</dbReference>
<organism evidence="7 8">
    <name type="scientific">Deinococcus deserti (strain DSM 17065 / CIP 109153 / LMG 22923 / VCD115)</name>
    <dbReference type="NCBI Taxonomy" id="546414"/>
    <lineage>
        <taxon>Bacteria</taxon>
        <taxon>Thermotogati</taxon>
        <taxon>Deinococcota</taxon>
        <taxon>Deinococci</taxon>
        <taxon>Deinococcales</taxon>
        <taxon>Deinococcaceae</taxon>
        <taxon>Deinococcus</taxon>
    </lineage>
</organism>
<keyword evidence="1" id="KW-0805">Transcription regulation</keyword>
<feature type="compositionally biased region" description="Polar residues" evidence="4">
    <location>
        <begin position="254"/>
        <end position="273"/>
    </location>
</feature>
<dbReference type="GO" id="GO:0045892">
    <property type="term" value="P:negative regulation of DNA-templated transcription"/>
    <property type="evidence" value="ECO:0007669"/>
    <property type="project" value="TreeGrafter"/>
</dbReference>